<organism evidence="2 3">
    <name type="scientific">Salisediminibacterium halotolerans</name>
    <dbReference type="NCBI Taxonomy" id="517425"/>
    <lineage>
        <taxon>Bacteria</taxon>
        <taxon>Bacillati</taxon>
        <taxon>Bacillota</taxon>
        <taxon>Bacilli</taxon>
        <taxon>Bacillales</taxon>
        <taxon>Bacillaceae</taxon>
        <taxon>Salisediminibacterium</taxon>
    </lineage>
</organism>
<reference evidence="3" key="1">
    <citation type="submission" date="2016-10" db="EMBL/GenBank/DDBJ databases">
        <authorList>
            <person name="de Groot N.N."/>
        </authorList>
    </citation>
    <scope>NUCLEOTIDE SEQUENCE [LARGE SCALE GENOMIC DNA]</scope>
    <source>
        <strain evidence="3">10nlg</strain>
    </source>
</reference>
<evidence type="ECO:0000256" key="1">
    <source>
        <dbReference type="SAM" id="MobiDB-lite"/>
    </source>
</evidence>
<dbReference type="Pfam" id="PF01312">
    <property type="entry name" value="Bac_export_2"/>
    <property type="match status" value="1"/>
</dbReference>
<evidence type="ECO:0000313" key="3">
    <source>
        <dbReference type="Proteomes" id="UP000199318"/>
    </source>
</evidence>
<dbReference type="Gene3D" id="3.40.1690.10">
    <property type="entry name" value="secretion proteins EscU"/>
    <property type="match status" value="1"/>
</dbReference>
<keyword evidence="2" id="KW-0969">Cilium</keyword>
<dbReference type="OrthoDB" id="5244399at2"/>
<comment type="caution">
    <text evidence="2">The sequence shown here is derived from an EMBL/GenBank/DDBJ whole genome shotgun (WGS) entry which is preliminary data.</text>
</comment>
<dbReference type="EMBL" id="FOGV01000002">
    <property type="protein sequence ID" value="SER54319.1"/>
    <property type="molecule type" value="Genomic_DNA"/>
</dbReference>
<dbReference type="GO" id="GO:0005886">
    <property type="term" value="C:plasma membrane"/>
    <property type="evidence" value="ECO:0007669"/>
    <property type="project" value="TreeGrafter"/>
</dbReference>
<keyword evidence="2" id="KW-0282">Flagellum</keyword>
<dbReference type="SUPFAM" id="SSF160544">
    <property type="entry name" value="EscU C-terminal domain-like"/>
    <property type="match status" value="1"/>
</dbReference>
<evidence type="ECO:0000313" key="2">
    <source>
        <dbReference type="EMBL" id="SER54319.1"/>
    </source>
</evidence>
<dbReference type="GO" id="GO:0009306">
    <property type="term" value="P:protein secretion"/>
    <property type="evidence" value="ECO:0007669"/>
    <property type="project" value="InterPro"/>
</dbReference>
<dbReference type="InterPro" id="IPR006135">
    <property type="entry name" value="T3SS_substrate_exporter"/>
</dbReference>
<dbReference type="RefSeq" id="WP_093071783.1">
    <property type="nucleotide sequence ID" value="NZ_FOGV01000002.1"/>
</dbReference>
<dbReference type="STRING" id="1464123.SAMN05444126_102113"/>
<dbReference type="PANTHER" id="PTHR30531">
    <property type="entry name" value="FLAGELLAR BIOSYNTHETIC PROTEIN FLHB"/>
    <property type="match status" value="1"/>
</dbReference>
<name>A0A1H9Q2Y0_9BACI</name>
<keyword evidence="3" id="KW-1185">Reference proteome</keyword>
<sequence>MTDHDDTPPFSSADEEENKNRKYAVALGYSPENEKAPGIRAKGRGYVADEIIAAAKANAIPVQEDESLVQLLSELEINQQIPDSLYQVVAEVFAFIYRIDREQTERSKME</sequence>
<proteinExistence type="predicted"/>
<protein>
    <submittedName>
        <fullName evidence="2">Flagellar biosynthesis protein</fullName>
    </submittedName>
</protein>
<dbReference type="Proteomes" id="UP000199318">
    <property type="component" value="Unassembled WGS sequence"/>
</dbReference>
<dbReference type="PANTHER" id="PTHR30531:SF12">
    <property type="entry name" value="FLAGELLAR BIOSYNTHETIC PROTEIN FLHB"/>
    <property type="match status" value="1"/>
</dbReference>
<dbReference type="AlphaFoldDB" id="A0A1H9Q2Y0"/>
<keyword evidence="2" id="KW-0966">Cell projection</keyword>
<accession>A0A1H9Q2Y0</accession>
<dbReference type="InterPro" id="IPR029025">
    <property type="entry name" value="T3SS_substrate_exporter_C"/>
</dbReference>
<feature type="region of interest" description="Disordered" evidence="1">
    <location>
        <begin position="1"/>
        <end position="23"/>
    </location>
</feature>
<gene>
    <name evidence="2" type="ORF">SAMN05444126_102113</name>
</gene>